<evidence type="ECO:0000313" key="1">
    <source>
        <dbReference type="EMBL" id="KAB8287104.1"/>
    </source>
</evidence>
<evidence type="ECO:0000313" key="4">
    <source>
        <dbReference type="Proteomes" id="UP000482084"/>
    </source>
</evidence>
<evidence type="ECO:0000313" key="3">
    <source>
        <dbReference type="Proteomes" id="UP000469943"/>
    </source>
</evidence>
<dbReference type="Proteomes" id="UP000469943">
    <property type="component" value="Unassembled WGS sequence"/>
</dbReference>
<dbReference type="RefSeq" id="WP_152358888.1">
    <property type="nucleotide sequence ID" value="NZ_WBSM01000011.1"/>
</dbReference>
<protein>
    <submittedName>
        <fullName evidence="1">Uncharacterized protein</fullName>
    </submittedName>
</protein>
<reference evidence="1 4" key="2">
    <citation type="submission" date="2019-10" db="EMBL/GenBank/DDBJ databases">
        <title>Characterization of the phylogenetic diversity of two novel species belonging to the genus Bifidobacterium: Bifidobacterium cebidarum sp. nov. and Bifidobacterium leontopitheci sp. nov.</title>
        <authorList>
            <person name="Lugli G.A."/>
            <person name="Duranti S."/>
            <person name="Milani C."/>
            <person name="Turroni F."/>
            <person name="Ventura M."/>
        </authorList>
    </citation>
    <scope>NUCLEOTIDE SEQUENCE [LARGE SCALE GENOMIC DNA]</scope>
    <source>
        <strain evidence="1 4">DSM 100688</strain>
    </source>
</reference>
<dbReference type="EMBL" id="WHZX01000004">
    <property type="protein sequence ID" value="NEG71833.1"/>
    <property type="molecule type" value="Genomic_DNA"/>
</dbReference>
<accession>A0A6L4WZD9</accession>
<sequence>MSRKYLDEFFGEIRVRSTKEVRKPRLRFGNLAAAFIMQCVAKKFKQYQSTLPDNAPQTAQDCANQFFKDRLVSLTNAMRGPKMADDVAFERYIRSSVNGWFLNLYRATEEGRERDALRNRMKRDKKKRFVNMGGNRWGLTDDIDSIHIASSVPEQELYTVADSCPLDFNAKALLDESRKRMPNYGKTGQMENLLEAVLKEARGTLELSVLRRIVVHRISMLEKTLVQSIDAGGEPIDLPVDDQSVEEQALSQYSDIPDDDAKRIVEEMKRRGSEWTRDYIRQHPGVAEMLTSRLENDPHDREELS</sequence>
<proteinExistence type="predicted"/>
<comment type="caution">
    <text evidence="1">The sequence shown here is derived from an EMBL/GenBank/DDBJ whole genome shotgun (WGS) entry which is preliminary data.</text>
</comment>
<reference evidence="2 3" key="1">
    <citation type="submission" date="2019-10" db="EMBL/GenBank/DDBJ databases">
        <title>Bifidobacterium from non-human primates.</title>
        <authorList>
            <person name="Modesto M."/>
        </authorList>
    </citation>
    <scope>NUCLEOTIDE SEQUENCE [LARGE SCALE GENOMIC DNA]</scope>
    <source>
        <strain evidence="2 3">TREM</strain>
    </source>
</reference>
<dbReference type="EMBL" id="WBSM01000011">
    <property type="protein sequence ID" value="KAB8287104.1"/>
    <property type="molecule type" value="Genomic_DNA"/>
</dbReference>
<organism evidence="1 4">
    <name type="scientific">Bifidobacterium ramosum</name>
    <dbReference type="NCBI Taxonomy" id="1798158"/>
    <lineage>
        <taxon>Bacteria</taxon>
        <taxon>Bacillati</taxon>
        <taxon>Actinomycetota</taxon>
        <taxon>Actinomycetes</taxon>
        <taxon>Bifidobacteriales</taxon>
        <taxon>Bifidobacteriaceae</taxon>
        <taxon>Bifidobacterium</taxon>
    </lineage>
</organism>
<name>A0A6L4WZD9_9BIFI</name>
<dbReference type="AlphaFoldDB" id="A0A6L4WZD9"/>
<evidence type="ECO:0000313" key="2">
    <source>
        <dbReference type="EMBL" id="NEG71833.1"/>
    </source>
</evidence>
<dbReference type="Proteomes" id="UP000482084">
    <property type="component" value="Unassembled WGS sequence"/>
</dbReference>
<dbReference type="OrthoDB" id="21421at2"/>
<keyword evidence="4" id="KW-1185">Reference proteome</keyword>
<gene>
    <name evidence="1" type="ORF">DSM100688_1879</name>
    <name evidence="2" type="ORF">GFD24_06340</name>
</gene>